<dbReference type="PROSITE" id="PS50297">
    <property type="entry name" value="ANK_REP_REGION"/>
    <property type="match status" value="1"/>
</dbReference>
<evidence type="ECO:0000256" key="1">
    <source>
        <dbReference type="PROSITE-ProRule" id="PRU00023"/>
    </source>
</evidence>
<dbReference type="AlphaFoldDB" id="F2UTJ0"/>
<dbReference type="Gene3D" id="1.25.40.20">
    <property type="entry name" value="Ankyrin repeat-containing domain"/>
    <property type="match status" value="1"/>
</dbReference>
<dbReference type="GO" id="GO:0008277">
    <property type="term" value="P:regulation of G protein-coupled receptor signaling pathway"/>
    <property type="evidence" value="ECO:0007669"/>
    <property type="project" value="TreeGrafter"/>
</dbReference>
<dbReference type="Pfam" id="PF00023">
    <property type="entry name" value="Ank"/>
    <property type="match status" value="1"/>
</dbReference>
<dbReference type="SUPFAM" id="SSF48403">
    <property type="entry name" value="Ankyrin repeat"/>
    <property type="match status" value="1"/>
</dbReference>
<dbReference type="InterPro" id="IPR047161">
    <property type="entry name" value="GIT-like"/>
</dbReference>
<dbReference type="RefSeq" id="XP_004987515.1">
    <property type="nucleotide sequence ID" value="XM_004987458.1"/>
</dbReference>
<feature type="compositionally biased region" description="Low complexity" evidence="3">
    <location>
        <begin position="295"/>
        <end position="307"/>
    </location>
</feature>
<gene>
    <name evidence="4" type="ORF">PTSG_13212</name>
</gene>
<dbReference type="GO" id="GO:0032012">
    <property type="term" value="P:regulation of ARF protein signal transduction"/>
    <property type="evidence" value="ECO:0007669"/>
    <property type="project" value="InterPro"/>
</dbReference>
<feature type="repeat" description="ANK" evidence="1">
    <location>
        <begin position="42"/>
        <end position="74"/>
    </location>
</feature>
<dbReference type="Proteomes" id="UP000007799">
    <property type="component" value="Unassembled WGS sequence"/>
</dbReference>
<reference evidence="4" key="1">
    <citation type="submission" date="2009-08" db="EMBL/GenBank/DDBJ databases">
        <title>Annotation of Salpingoeca rosetta.</title>
        <authorList>
            <consortium name="The Broad Institute Genome Sequencing Platform"/>
            <person name="Russ C."/>
            <person name="Cuomo C."/>
            <person name="Burger G."/>
            <person name="Gray M.W."/>
            <person name="Holland P.W.H."/>
            <person name="King N."/>
            <person name="Lang F.B.F."/>
            <person name="Roger A.J."/>
            <person name="Ruiz-Trillo I."/>
            <person name="Young S.K."/>
            <person name="Zeng Q."/>
            <person name="Gargeya S."/>
            <person name="Alvarado L."/>
            <person name="Berlin A."/>
            <person name="Chapman S.B."/>
            <person name="Chen Z."/>
            <person name="Freedman E."/>
            <person name="Gellesch M."/>
            <person name="Goldberg J."/>
            <person name="Griggs A."/>
            <person name="Gujja S."/>
            <person name="Heilman E."/>
            <person name="Heiman D."/>
            <person name="Howarth C."/>
            <person name="Mehta T."/>
            <person name="Neiman D."/>
            <person name="Pearson M."/>
            <person name="Roberts A."/>
            <person name="Saif S."/>
            <person name="Shea T."/>
            <person name="Shenoy N."/>
            <person name="Sisk P."/>
            <person name="Stolte C."/>
            <person name="Sykes S."/>
            <person name="White J."/>
            <person name="Yandava C."/>
            <person name="Haas B."/>
            <person name="Nusbaum C."/>
            <person name="Birren B."/>
        </authorList>
    </citation>
    <scope>NUCLEOTIDE SEQUENCE [LARGE SCALE GENOMIC DNA]</scope>
    <source>
        <strain evidence="4">ATCC 50818</strain>
    </source>
</reference>
<organism evidence="5">
    <name type="scientific">Salpingoeca rosetta (strain ATCC 50818 / BSB-021)</name>
    <dbReference type="NCBI Taxonomy" id="946362"/>
    <lineage>
        <taxon>Eukaryota</taxon>
        <taxon>Choanoflagellata</taxon>
        <taxon>Craspedida</taxon>
        <taxon>Salpingoecidae</taxon>
        <taxon>Salpingoeca</taxon>
    </lineage>
</organism>
<feature type="region of interest" description="Disordered" evidence="3">
    <location>
        <begin position="223"/>
        <end position="317"/>
    </location>
</feature>
<dbReference type="GeneID" id="16068033"/>
<feature type="compositionally biased region" description="Acidic residues" evidence="3">
    <location>
        <begin position="241"/>
        <end position="251"/>
    </location>
</feature>
<dbReference type="eggNOG" id="KOG0818">
    <property type="taxonomic scope" value="Eukaryota"/>
</dbReference>
<evidence type="ECO:0000313" key="4">
    <source>
        <dbReference type="EMBL" id="EGD83712.1"/>
    </source>
</evidence>
<name>F2UTJ0_SALR5</name>
<accession>F2UTJ0</accession>
<evidence type="ECO:0000256" key="2">
    <source>
        <dbReference type="SAM" id="Coils"/>
    </source>
</evidence>
<keyword evidence="5" id="KW-1185">Reference proteome</keyword>
<dbReference type="InParanoid" id="F2UTJ0"/>
<dbReference type="OrthoDB" id="539213at2759"/>
<dbReference type="PROSITE" id="PS50088">
    <property type="entry name" value="ANK_REPEAT"/>
    <property type="match status" value="1"/>
</dbReference>
<dbReference type="EMBL" id="GL833051">
    <property type="protein sequence ID" value="EGD83712.1"/>
    <property type="molecule type" value="Genomic_DNA"/>
</dbReference>
<dbReference type="KEGG" id="sre:PTSG_13212"/>
<dbReference type="InterPro" id="IPR002110">
    <property type="entry name" value="Ankyrin_rpt"/>
</dbReference>
<dbReference type="PANTHER" id="PTHR46097:SF3">
    <property type="entry name" value="ARF GTPASE-ACTIVATING PROTEIN GIT"/>
    <property type="match status" value="1"/>
</dbReference>
<evidence type="ECO:0000313" key="5">
    <source>
        <dbReference type="Proteomes" id="UP000007799"/>
    </source>
</evidence>
<dbReference type="PANTHER" id="PTHR46097">
    <property type="entry name" value="G PROTEIN-COUPLED RECEPTOR KINASE INTERACTING ARFGAP"/>
    <property type="match status" value="1"/>
</dbReference>
<dbReference type="GO" id="GO:0005096">
    <property type="term" value="F:GTPase activator activity"/>
    <property type="evidence" value="ECO:0007669"/>
    <property type="project" value="InterPro"/>
</dbReference>
<keyword evidence="1" id="KW-0040">ANK repeat</keyword>
<evidence type="ECO:0000256" key="3">
    <source>
        <dbReference type="SAM" id="MobiDB-lite"/>
    </source>
</evidence>
<dbReference type="STRING" id="946362.F2UTJ0"/>
<protein>
    <submittedName>
        <fullName evidence="4">Uncharacterized protein</fullName>
    </submittedName>
</protein>
<feature type="coiled-coil region" evidence="2">
    <location>
        <begin position="193"/>
        <end position="220"/>
    </location>
</feature>
<keyword evidence="2" id="KW-0175">Coiled coil</keyword>
<dbReference type="GO" id="GO:0031267">
    <property type="term" value="F:small GTPase binding"/>
    <property type="evidence" value="ECO:0007669"/>
    <property type="project" value="TreeGrafter"/>
</dbReference>
<proteinExistence type="predicted"/>
<sequence length="317" mass="34332">MDAAVAQKGLVEAVITDNVFTAFTCLASGARANHQIVLVSGHTASLLHIAAACGQLELCELLLFHGANPTLEDSSGRTPAEAARATGCLDCAVSISLHTMAPLRRLCTFIARSGGADVWSGDANATPGAGRIAAATNKALSELLSDIHDDVERRELEELWSESTKHRPHIQQQALPLPFLPVSTIFPPLRQQINRLEGTVNDLQATVATLRDLVVALLEKRQPTQPKHHEHHEHHEQQQQEGEDLGAEEEVVPAMRQQQEQGVEPGSRVEDAGSTATHAVTVAHEEEEEEEEVMLSPPSSQNSQSNLGFMDDDDEMV</sequence>
<dbReference type="InterPro" id="IPR036770">
    <property type="entry name" value="Ankyrin_rpt-contain_sf"/>
</dbReference>